<dbReference type="PANTHER" id="PTHR43156:SF2">
    <property type="entry name" value="STAGE II SPORULATION PROTEIN E"/>
    <property type="match status" value="1"/>
</dbReference>
<dbReference type="GO" id="GO:0016791">
    <property type="term" value="F:phosphatase activity"/>
    <property type="evidence" value="ECO:0007669"/>
    <property type="project" value="TreeGrafter"/>
</dbReference>
<evidence type="ECO:0000256" key="1">
    <source>
        <dbReference type="ARBA" id="ARBA00022801"/>
    </source>
</evidence>
<dbReference type="PANTHER" id="PTHR43156">
    <property type="entry name" value="STAGE II SPORULATION PROTEIN E-RELATED"/>
    <property type="match status" value="1"/>
</dbReference>
<feature type="domain" description="PPM-type phosphatase" evidence="2">
    <location>
        <begin position="279"/>
        <end position="491"/>
    </location>
</feature>
<dbReference type="Gene3D" id="3.60.40.10">
    <property type="entry name" value="PPM-type phosphatase domain"/>
    <property type="match status" value="1"/>
</dbReference>
<dbReference type="InterPro" id="IPR052016">
    <property type="entry name" value="Bact_Sigma-Reg"/>
</dbReference>
<dbReference type="KEGG" id="whj:H9Q79_11265"/>
<protein>
    <submittedName>
        <fullName evidence="3">SpoIIE family protein phosphatase</fullName>
    </submittedName>
</protein>
<dbReference type="RefSeq" id="WP_249328317.1">
    <property type="nucleotide sequence ID" value="NZ_CP060635.1"/>
</dbReference>
<reference evidence="3 4" key="1">
    <citation type="submission" date="2020-08" db="EMBL/GenBank/DDBJ databases">
        <authorList>
            <person name="Liu C."/>
            <person name="Sun Q."/>
        </authorList>
    </citation>
    <scope>NUCLEOTIDE SEQUENCE [LARGE SCALE GENOMIC DNA]</scope>
    <source>
        <strain evidence="3 4">NSJ-29</strain>
    </source>
</reference>
<sequence>MHEVIIAMLGIIAVLVIRDMAKTVLSGRKDRGLSEIYEHHPQKEQMEKYAASFQKLANSFYNMPFRKEHLTAPEVEEIFDKMQKGICSRCPKAESCWNLCFHLTYQQGCELLNALEDGEQEHIALAFGDWVEHCINGAKFLEEIRGQYVRARQDLLWNNRLIENRLAVAEQLGEVAHIMQMAAEDIYSITGVPHELEEQARKTLKKQHVVVKKMWMLEKPEDRLKIFVTMRVRGGQCVTVGEIARQLSAICDTRLIAAKEGRNVLNSDYTTVFFTEDTNYRVLYSAAKVTKDKETVSGDSYTCCDEDGQLVMCLSDGMGSGLAASRESEAVVELLEEFITSGFSRETAAKMINSALVLQRSDGMFSTVDLCSLDLYTGVCSFLKAGAATTFIRRDQWVETISSTSLAAGLVQQLDFDTSVKKLYDGDYLVMVTDGVLDALPLKQEEETMKEILLNIHSTSPREFGRAVLERVLSYCEYRAKDDMTVLVAGVWKKA</sequence>
<dbReference type="Pfam" id="PF19732">
    <property type="entry name" value="SpoIIE_N"/>
    <property type="match status" value="1"/>
</dbReference>
<accession>A0A7G9G9M4</accession>
<dbReference type="AlphaFoldDB" id="A0A7G9G9M4"/>
<evidence type="ECO:0000259" key="2">
    <source>
        <dbReference type="SMART" id="SM00331"/>
    </source>
</evidence>
<evidence type="ECO:0000313" key="3">
    <source>
        <dbReference type="EMBL" id="QNM07506.1"/>
    </source>
</evidence>
<proteinExistence type="predicted"/>
<dbReference type="InterPro" id="IPR001932">
    <property type="entry name" value="PPM-type_phosphatase-like_dom"/>
</dbReference>
<dbReference type="SUPFAM" id="SSF81606">
    <property type="entry name" value="PP2C-like"/>
    <property type="match status" value="1"/>
</dbReference>
<organism evidence="3 4">
    <name type="scientific">Wansuia hejianensis</name>
    <dbReference type="NCBI Taxonomy" id="2763667"/>
    <lineage>
        <taxon>Bacteria</taxon>
        <taxon>Bacillati</taxon>
        <taxon>Bacillota</taxon>
        <taxon>Clostridia</taxon>
        <taxon>Lachnospirales</taxon>
        <taxon>Lachnospiraceae</taxon>
        <taxon>Wansuia</taxon>
    </lineage>
</organism>
<keyword evidence="1" id="KW-0378">Hydrolase</keyword>
<keyword evidence="4" id="KW-1185">Reference proteome</keyword>
<dbReference type="InterPro" id="IPR036457">
    <property type="entry name" value="PPM-type-like_dom_sf"/>
</dbReference>
<dbReference type="Proteomes" id="UP000515860">
    <property type="component" value="Chromosome"/>
</dbReference>
<name>A0A7G9G9M4_9FIRM</name>
<gene>
    <name evidence="3" type="ORF">H9Q79_11265</name>
</gene>
<dbReference type="SMART" id="SM00331">
    <property type="entry name" value="PP2C_SIG"/>
    <property type="match status" value="1"/>
</dbReference>
<dbReference type="Pfam" id="PF07228">
    <property type="entry name" value="SpoIIE"/>
    <property type="match status" value="1"/>
</dbReference>
<dbReference type="EMBL" id="CP060635">
    <property type="protein sequence ID" value="QNM07506.1"/>
    <property type="molecule type" value="Genomic_DNA"/>
</dbReference>
<dbReference type="InterPro" id="IPR045768">
    <property type="entry name" value="SpoIIE_N"/>
</dbReference>
<evidence type="ECO:0000313" key="4">
    <source>
        <dbReference type="Proteomes" id="UP000515860"/>
    </source>
</evidence>